<dbReference type="PANTHER" id="PTHR35851:SF1">
    <property type="entry name" value="CELL DIVISION PROTEIN FTSQ"/>
    <property type="match status" value="1"/>
</dbReference>
<evidence type="ECO:0000256" key="1">
    <source>
        <dbReference type="ARBA" id="ARBA00004370"/>
    </source>
</evidence>
<keyword evidence="7 9" id="KW-0472">Membrane</keyword>
<dbReference type="InterPro" id="IPR005548">
    <property type="entry name" value="Cell_div_FtsQ/DivIB_C"/>
</dbReference>
<feature type="domain" description="POTRA" evidence="10">
    <location>
        <begin position="47"/>
        <end position="116"/>
    </location>
</feature>
<dbReference type="EMBL" id="JAUHHC010000005">
    <property type="protein sequence ID" value="MDN3922261.1"/>
    <property type="molecule type" value="Genomic_DNA"/>
</dbReference>
<evidence type="ECO:0000256" key="7">
    <source>
        <dbReference type="ARBA" id="ARBA00023136"/>
    </source>
</evidence>
<dbReference type="Pfam" id="PF08478">
    <property type="entry name" value="POTRA_1"/>
    <property type="match status" value="1"/>
</dbReference>
<keyword evidence="8 9" id="KW-0131">Cell cycle</keyword>
<keyword evidence="2 9" id="KW-1003">Cell membrane</keyword>
<dbReference type="Gene3D" id="3.10.20.310">
    <property type="entry name" value="membrane protein fhac"/>
    <property type="match status" value="1"/>
</dbReference>
<dbReference type="Pfam" id="PF03799">
    <property type="entry name" value="FtsQ_DivIB_C"/>
    <property type="match status" value="1"/>
</dbReference>
<dbReference type="InterPro" id="IPR013685">
    <property type="entry name" value="POTRA_FtsQ_type"/>
</dbReference>
<evidence type="ECO:0000256" key="9">
    <source>
        <dbReference type="HAMAP-Rule" id="MF_00911"/>
    </source>
</evidence>
<comment type="caution">
    <text evidence="11">The sequence shown here is derived from an EMBL/GenBank/DDBJ whole genome shotgun (WGS) entry which is preliminary data.</text>
</comment>
<keyword evidence="6 9" id="KW-1133">Transmembrane helix</keyword>
<keyword evidence="4 9" id="KW-0132">Cell division</keyword>
<dbReference type="InterPro" id="IPR026579">
    <property type="entry name" value="FtsQ"/>
</dbReference>
<keyword evidence="12" id="KW-1185">Reference proteome</keyword>
<dbReference type="RefSeq" id="WP_290360571.1">
    <property type="nucleotide sequence ID" value="NZ_JAUHHC010000005.1"/>
</dbReference>
<dbReference type="Proteomes" id="UP001228044">
    <property type="component" value="Unassembled WGS sequence"/>
</dbReference>
<dbReference type="Gene3D" id="3.40.50.11690">
    <property type="entry name" value="Cell division protein FtsQ/DivIB"/>
    <property type="match status" value="1"/>
</dbReference>
<dbReference type="HAMAP" id="MF_00911">
    <property type="entry name" value="FtsQ_subfam"/>
    <property type="match status" value="1"/>
</dbReference>
<dbReference type="InterPro" id="IPR034746">
    <property type="entry name" value="POTRA"/>
</dbReference>
<evidence type="ECO:0000313" key="11">
    <source>
        <dbReference type="EMBL" id="MDN3922261.1"/>
    </source>
</evidence>
<dbReference type="GO" id="GO:0051301">
    <property type="term" value="P:cell division"/>
    <property type="evidence" value="ECO:0007669"/>
    <property type="project" value="UniProtKB-KW"/>
</dbReference>
<evidence type="ECO:0000313" key="12">
    <source>
        <dbReference type="Proteomes" id="UP001228044"/>
    </source>
</evidence>
<comment type="subcellular location">
    <subcellularLocation>
        <location evidence="9">Cell inner membrane</location>
        <topology evidence="9">Single-pass type II membrane protein</topology>
    </subcellularLocation>
    <subcellularLocation>
        <location evidence="1">Membrane</location>
    </subcellularLocation>
    <text evidence="9">Localizes to the division septum.</text>
</comment>
<evidence type="ECO:0000256" key="2">
    <source>
        <dbReference type="ARBA" id="ARBA00022475"/>
    </source>
</evidence>
<evidence type="ECO:0000259" key="10">
    <source>
        <dbReference type="PROSITE" id="PS51779"/>
    </source>
</evidence>
<reference evidence="11 12" key="1">
    <citation type="submission" date="2023-06" db="EMBL/GenBank/DDBJ databases">
        <title>Pelomonas sp. PFR6 16S ribosomal RNA gene Genome sequencing and assembly.</title>
        <authorList>
            <person name="Woo H."/>
        </authorList>
    </citation>
    <scope>NUCLEOTIDE SEQUENCE [LARGE SCALE GENOMIC DNA]</scope>
    <source>
        <strain evidence="11 12">PFR6</strain>
    </source>
</reference>
<protein>
    <recommendedName>
        <fullName evidence="9">Cell division protein FtsQ</fullName>
    </recommendedName>
</protein>
<comment type="subunit">
    <text evidence="9">Part of a complex composed of FtsB, FtsL and FtsQ.</text>
</comment>
<evidence type="ECO:0000256" key="6">
    <source>
        <dbReference type="ARBA" id="ARBA00022989"/>
    </source>
</evidence>
<evidence type="ECO:0000256" key="4">
    <source>
        <dbReference type="ARBA" id="ARBA00022618"/>
    </source>
</evidence>
<dbReference type="PROSITE" id="PS51779">
    <property type="entry name" value="POTRA"/>
    <property type="match status" value="1"/>
</dbReference>
<comment type="similarity">
    <text evidence="9">Belongs to the FtsQ/DivIB family. FtsQ subfamily.</text>
</comment>
<dbReference type="PANTHER" id="PTHR35851">
    <property type="entry name" value="CELL DIVISION PROTEIN FTSQ"/>
    <property type="match status" value="1"/>
</dbReference>
<organism evidence="11 12">
    <name type="scientific">Roseateles violae</name>
    <dbReference type="NCBI Taxonomy" id="3058042"/>
    <lineage>
        <taxon>Bacteria</taxon>
        <taxon>Pseudomonadati</taxon>
        <taxon>Pseudomonadota</taxon>
        <taxon>Betaproteobacteria</taxon>
        <taxon>Burkholderiales</taxon>
        <taxon>Sphaerotilaceae</taxon>
        <taxon>Roseateles</taxon>
    </lineage>
</organism>
<evidence type="ECO:0000256" key="5">
    <source>
        <dbReference type="ARBA" id="ARBA00022692"/>
    </source>
</evidence>
<keyword evidence="3 9" id="KW-0997">Cell inner membrane</keyword>
<comment type="function">
    <text evidence="9">Essential cell division protein. May link together the upstream cell division proteins, which are predominantly cytoplasmic, with the downstream cell division proteins, which are predominantly periplasmic. May control correct divisome assembly.</text>
</comment>
<proteinExistence type="inferred from homology"/>
<sequence length="278" mass="30058">MPAASLTPNPLPPDVRMMNAVSALLLTGLLLLALAFAAKGLLRLPAFAIRAIQVEGDVTRNSAASLRANALPHLSGSFLSMDLQAGRQAFEAVPWVRSATVQRVWPNRLKVRLEEHRPAAYWETKAEGADADSDASVEKSLVNSFGEVFQANLGDVEDEDLPLLAGPAGSSAAMLRMWQLLQQQVALIGDRVERLDLSGRGSWRLSLEKGATVELGRGSESEVLARFGQFVRTITQITSRYGTPLLSADLRHQDGYAVRLRGISTTPNPANKPGVKKN</sequence>
<accession>A0ABT8DYC0</accession>
<keyword evidence="5 9" id="KW-0812">Transmembrane</keyword>
<evidence type="ECO:0000256" key="8">
    <source>
        <dbReference type="ARBA" id="ARBA00023306"/>
    </source>
</evidence>
<gene>
    <name evidence="9" type="primary">ftsQ</name>
    <name evidence="11" type="ORF">QWJ38_18375</name>
</gene>
<evidence type="ECO:0000256" key="3">
    <source>
        <dbReference type="ARBA" id="ARBA00022519"/>
    </source>
</evidence>
<dbReference type="InterPro" id="IPR045335">
    <property type="entry name" value="FtsQ_C_sf"/>
</dbReference>
<name>A0ABT8DYC0_9BURK</name>